<gene>
    <name evidence="1" type="ORF">NM125_12115</name>
</gene>
<evidence type="ECO:0000313" key="1">
    <source>
        <dbReference type="EMBL" id="MCP9292323.1"/>
    </source>
</evidence>
<comment type="caution">
    <text evidence="1">The sequence shown here is derived from an EMBL/GenBank/DDBJ whole genome shotgun (WGS) entry which is preliminary data.</text>
</comment>
<dbReference type="AlphaFoldDB" id="A0A9X2L679"/>
<protein>
    <submittedName>
        <fullName evidence="1">Uncharacterized protein</fullName>
    </submittedName>
</protein>
<dbReference type="RefSeq" id="WP_255135205.1">
    <property type="nucleotide sequence ID" value="NZ_JANDBC010000002.1"/>
</dbReference>
<keyword evidence="2" id="KW-1185">Reference proteome</keyword>
<name>A0A9X2L679_9BACT</name>
<proteinExistence type="predicted"/>
<sequence length="123" mass="14296">MFTIRFGVPEMEDFWNDLKLRKKSRGLSKDEEILFKQLAKAIQFLAANPRHPGLNSHEIEPLSKKFGQKVFQSYLENNTPAAGRIFWVYGPNRKEITILGIEPHPEDKKRGAYERIKLSDLPE</sequence>
<dbReference type="Proteomes" id="UP001139125">
    <property type="component" value="Unassembled WGS sequence"/>
</dbReference>
<reference evidence="1" key="1">
    <citation type="submission" date="2022-06" db="EMBL/GenBank/DDBJ databases">
        <title>Gracilimonas sp. CAU 1638 isolated from sea sediment.</title>
        <authorList>
            <person name="Kim W."/>
        </authorList>
    </citation>
    <scope>NUCLEOTIDE SEQUENCE</scope>
    <source>
        <strain evidence="1">CAU 1638</strain>
    </source>
</reference>
<dbReference type="EMBL" id="JANDBC010000002">
    <property type="protein sequence ID" value="MCP9292323.1"/>
    <property type="molecule type" value="Genomic_DNA"/>
</dbReference>
<evidence type="ECO:0000313" key="2">
    <source>
        <dbReference type="Proteomes" id="UP001139125"/>
    </source>
</evidence>
<accession>A0A9X2L679</accession>
<organism evidence="1 2">
    <name type="scientific">Gracilimonas sediminicola</name>
    <dbReference type="NCBI Taxonomy" id="2952158"/>
    <lineage>
        <taxon>Bacteria</taxon>
        <taxon>Pseudomonadati</taxon>
        <taxon>Balneolota</taxon>
        <taxon>Balneolia</taxon>
        <taxon>Balneolales</taxon>
        <taxon>Balneolaceae</taxon>
        <taxon>Gracilimonas</taxon>
    </lineage>
</organism>